<comment type="similarity">
    <text evidence="1 5">Belongs to the R-transferase family.</text>
</comment>
<comment type="function">
    <text evidence="5">Involved in the post-translational conjugation of arginine to the N-terminal aspartate or glutamate of a protein. This arginylation is required for degradation of the protein via the ubiquitin pathway.</text>
</comment>
<feature type="domain" description="N-end rule aminoacyl transferase C-terminal" evidence="7">
    <location>
        <begin position="274"/>
        <end position="415"/>
    </location>
</feature>
<dbReference type="PIRSF" id="PIRSF037207">
    <property type="entry name" value="ATE1_euk"/>
    <property type="match status" value="1"/>
</dbReference>
<evidence type="ECO:0000313" key="8">
    <source>
        <dbReference type="EMBL" id="KAL3273609.1"/>
    </source>
</evidence>
<keyword evidence="3 5" id="KW-0833">Ubl conjugation pathway</keyword>
<dbReference type="Pfam" id="PF04377">
    <property type="entry name" value="ATE_C"/>
    <property type="match status" value="1"/>
</dbReference>
<evidence type="ECO:0000256" key="4">
    <source>
        <dbReference type="ARBA" id="ARBA00023315"/>
    </source>
</evidence>
<evidence type="ECO:0000256" key="5">
    <source>
        <dbReference type="PIRNR" id="PIRNR037207"/>
    </source>
</evidence>
<evidence type="ECO:0000259" key="6">
    <source>
        <dbReference type="Pfam" id="PF04376"/>
    </source>
</evidence>
<dbReference type="InterPro" id="IPR017137">
    <property type="entry name" value="Arg-tRNA-P_Trfase_1_euk"/>
</dbReference>
<name>A0ABD2N4K8_9CUCU</name>
<evidence type="ECO:0000313" key="9">
    <source>
        <dbReference type="Proteomes" id="UP001516400"/>
    </source>
</evidence>
<organism evidence="8 9">
    <name type="scientific">Cryptolaemus montrouzieri</name>
    <dbReference type="NCBI Taxonomy" id="559131"/>
    <lineage>
        <taxon>Eukaryota</taxon>
        <taxon>Metazoa</taxon>
        <taxon>Ecdysozoa</taxon>
        <taxon>Arthropoda</taxon>
        <taxon>Hexapoda</taxon>
        <taxon>Insecta</taxon>
        <taxon>Pterygota</taxon>
        <taxon>Neoptera</taxon>
        <taxon>Endopterygota</taxon>
        <taxon>Coleoptera</taxon>
        <taxon>Polyphaga</taxon>
        <taxon>Cucujiformia</taxon>
        <taxon>Coccinelloidea</taxon>
        <taxon>Coccinellidae</taxon>
        <taxon>Scymninae</taxon>
        <taxon>Scymnini</taxon>
        <taxon>Cryptolaemus</taxon>
    </lineage>
</organism>
<keyword evidence="9" id="KW-1185">Reference proteome</keyword>
<comment type="catalytic activity">
    <reaction evidence="5">
        <text>an N-terminal L-alpha-aminoacyl-[protein] + L-arginyl-tRNA(Arg) = an N-terminal L-arginyl-L-aminoacyl-[protein] + tRNA(Arg) + H(+)</text>
        <dbReference type="Rhea" id="RHEA:10208"/>
        <dbReference type="Rhea" id="RHEA-COMP:9658"/>
        <dbReference type="Rhea" id="RHEA-COMP:9673"/>
        <dbReference type="Rhea" id="RHEA-COMP:10636"/>
        <dbReference type="Rhea" id="RHEA-COMP:10638"/>
        <dbReference type="ChEBI" id="CHEBI:15378"/>
        <dbReference type="ChEBI" id="CHEBI:78442"/>
        <dbReference type="ChEBI" id="CHEBI:78513"/>
        <dbReference type="ChEBI" id="CHEBI:78597"/>
        <dbReference type="ChEBI" id="CHEBI:83562"/>
        <dbReference type="EC" id="2.3.2.8"/>
    </reaction>
</comment>
<gene>
    <name evidence="8" type="ORF">HHI36_015041</name>
</gene>
<evidence type="ECO:0000256" key="1">
    <source>
        <dbReference type="ARBA" id="ARBA00009991"/>
    </source>
</evidence>
<reference evidence="8 9" key="1">
    <citation type="journal article" date="2021" name="BMC Biol.">
        <title>Horizontally acquired antibacterial genes associated with adaptive radiation of ladybird beetles.</title>
        <authorList>
            <person name="Li H.S."/>
            <person name="Tang X.F."/>
            <person name="Huang Y.H."/>
            <person name="Xu Z.Y."/>
            <person name="Chen M.L."/>
            <person name="Du X.Y."/>
            <person name="Qiu B.Y."/>
            <person name="Chen P.T."/>
            <person name="Zhang W."/>
            <person name="Slipinski A."/>
            <person name="Escalona H.E."/>
            <person name="Waterhouse R.M."/>
            <person name="Zwick A."/>
            <person name="Pang H."/>
        </authorList>
    </citation>
    <scope>NUCLEOTIDE SEQUENCE [LARGE SCALE GENOMIC DNA]</scope>
    <source>
        <strain evidence="8">SYSU2018</strain>
    </source>
</reference>
<dbReference type="EMBL" id="JABFTP020000062">
    <property type="protein sequence ID" value="KAL3273609.1"/>
    <property type="molecule type" value="Genomic_DNA"/>
</dbReference>
<dbReference type="InterPro" id="IPR016181">
    <property type="entry name" value="Acyl_CoA_acyltransferase"/>
</dbReference>
<keyword evidence="2 5" id="KW-0808">Transferase</keyword>
<dbReference type="EC" id="2.3.2.8" evidence="5"/>
<dbReference type="Proteomes" id="UP001516400">
    <property type="component" value="Unassembled WGS sequence"/>
</dbReference>
<dbReference type="SUPFAM" id="SSF55729">
    <property type="entry name" value="Acyl-CoA N-acyltransferases (Nat)"/>
    <property type="match status" value="1"/>
</dbReference>
<sequence>MGDPRSIVYWFPDKESQKCGYCKNVSGSVQYGMWAQSLTVEDYQNLINRGWRRSGQYCYKPILDETCCPLYTIRCDALEFHLSKSQKKVIKKMNKFLKTGVLKESAEVDNSEENEGEEQGFLDNYKDCPKKAVDFTNITQMEDDELKDQNDKIRDIDIKLNVVQNSESVNRIGSDSPKGDCSSPKAKAIKKGVGVDPNKPPCKKAKIMRREKKLNKLGNSGNKIEQSSVNQQQQIKSLEQFMEEVSADDKHKLTIKLIEPTNPNSEWKKYEQLEFELFRKYQNIIHNDPPHKNTSEGFIRFLVNTPLQRQRPPGSLTCSDTPAYGSYHQQYWLDQKLIAVGVIDILPNCVSAVYFFYDPDYRELTLGTFGALKEIQLSRELFPTLNTQYYYMGFYIHTCIKMRYKGNMTPSFLLCPETYIWFPIEKCLQKLDRTKYSRFNEEIQDIDVNACSSQDLDDIKIVVGSRFTTYKRLKPFFNRDDVYGTIGKLIGKQCAKNMFFVEK</sequence>
<dbReference type="InterPro" id="IPR030700">
    <property type="entry name" value="N-end_Aminoacyl_Trfase"/>
</dbReference>
<dbReference type="Pfam" id="PF04376">
    <property type="entry name" value="ATE_N"/>
    <property type="match status" value="1"/>
</dbReference>
<dbReference type="AlphaFoldDB" id="A0ABD2N4K8"/>
<proteinExistence type="inferred from homology"/>
<dbReference type="PANTHER" id="PTHR21367">
    <property type="entry name" value="ARGININE-TRNA-PROTEIN TRANSFERASE 1"/>
    <property type="match status" value="1"/>
</dbReference>
<keyword evidence="4 5" id="KW-0012">Acyltransferase</keyword>
<evidence type="ECO:0000259" key="7">
    <source>
        <dbReference type="Pfam" id="PF04377"/>
    </source>
</evidence>
<protein>
    <recommendedName>
        <fullName evidence="5">Arginyl-tRNA--protein transferase 1</fullName>
        <shortName evidence="5">Arginyltransferase 1</shortName>
        <shortName evidence="5">R-transferase 1</shortName>
        <ecNumber evidence="5">2.3.2.8</ecNumber>
    </recommendedName>
    <alternativeName>
        <fullName evidence="5">Arginine-tRNA--protein transferase 1</fullName>
    </alternativeName>
</protein>
<dbReference type="InterPro" id="IPR007472">
    <property type="entry name" value="N-end_Aminoacyl_Trfase_C"/>
</dbReference>
<feature type="domain" description="N-end aminoacyl transferase N-terminal" evidence="6">
    <location>
        <begin position="17"/>
        <end position="88"/>
    </location>
</feature>
<evidence type="ECO:0000256" key="2">
    <source>
        <dbReference type="ARBA" id="ARBA00022679"/>
    </source>
</evidence>
<evidence type="ECO:0000256" key="3">
    <source>
        <dbReference type="ARBA" id="ARBA00022786"/>
    </source>
</evidence>
<dbReference type="PANTHER" id="PTHR21367:SF1">
    <property type="entry name" value="ARGINYL-TRNA--PROTEIN TRANSFERASE 1"/>
    <property type="match status" value="1"/>
</dbReference>
<dbReference type="GO" id="GO:0004057">
    <property type="term" value="F:arginyl-tRNA--protein transferase activity"/>
    <property type="evidence" value="ECO:0007669"/>
    <property type="project" value="UniProtKB-EC"/>
</dbReference>
<accession>A0ABD2N4K8</accession>
<dbReference type="InterPro" id="IPR007471">
    <property type="entry name" value="N-end_Aminoacyl_Trfase_N"/>
</dbReference>
<comment type="caution">
    <text evidence="8">The sequence shown here is derived from an EMBL/GenBank/DDBJ whole genome shotgun (WGS) entry which is preliminary data.</text>
</comment>